<sequence>MAYEKMDWSGEPKKKVVIIGGGIAGALLATIVQNKCDVCLIDPKEYFEIPWANLRSKVDPTVAEKAVINHSEYLTNGRVVTSTAINVTETEVWTSEGRYVPYDYLVIATGHSYVVPRCRRDRLEQFQEDNHKIKSSESILIVGGGPTGVELAAEIAIDYPDKRISLVHNGPRLLEFIGPKAGNKALEWLRSKKVDVLLDQSINLRNISDGDRVYQTSNGDIIKADCYFVCAGKPVGSRWLRQSFLKEFLDRNGRLMVDENFRVGGLKNVFAIGDITDILEQKQGYTAQRHAAIAGKNLKILLKGGRDTKLWKYKGSIQMTMVSLGRKNGVAEFPIATIAGFLPGMIKSKYLFVERTRKQMGLDS</sequence>
<organism evidence="7 8">
    <name type="scientific">Asparagus officinalis</name>
    <name type="common">Garden asparagus</name>
    <dbReference type="NCBI Taxonomy" id="4686"/>
    <lineage>
        <taxon>Eukaryota</taxon>
        <taxon>Viridiplantae</taxon>
        <taxon>Streptophyta</taxon>
        <taxon>Embryophyta</taxon>
        <taxon>Tracheophyta</taxon>
        <taxon>Spermatophyta</taxon>
        <taxon>Magnoliopsida</taxon>
        <taxon>Liliopsida</taxon>
        <taxon>Asparagales</taxon>
        <taxon>Asparagaceae</taxon>
        <taxon>Asparagoideae</taxon>
        <taxon>Asparagus</taxon>
    </lineage>
</organism>
<keyword evidence="4" id="KW-0560">Oxidoreductase</keyword>
<dbReference type="PANTHER" id="PTHR43735:SF3">
    <property type="entry name" value="FERROPTOSIS SUPPRESSOR PROTEIN 1"/>
    <property type="match status" value="1"/>
</dbReference>
<dbReference type="GO" id="GO:0050660">
    <property type="term" value="F:flavin adenine dinucleotide binding"/>
    <property type="evidence" value="ECO:0007669"/>
    <property type="project" value="TreeGrafter"/>
</dbReference>
<dbReference type="InterPro" id="IPR036188">
    <property type="entry name" value="FAD/NAD-bd_sf"/>
</dbReference>
<dbReference type="GO" id="GO:0005737">
    <property type="term" value="C:cytoplasm"/>
    <property type="evidence" value="ECO:0007669"/>
    <property type="project" value="TreeGrafter"/>
</dbReference>
<protein>
    <recommendedName>
        <fullName evidence="6">FAD/NAD(P)-binding domain-containing protein</fullName>
    </recommendedName>
</protein>
<evidence type="ECO:0000256" key="1">
    <source>
        <dbReference type="ARBA" id="ARBA00006442"/>
    </source>
</evidence>
<dbReference type="OMA" id="WKIGAPR"/>
<dbReference type="GO" id="GO:0004174">
    <property type="term" value="F:electron-transferring-flavoprotein dehydrogenase activity"/>
    <property type="evidence" value="ECO:0007669"/>
    <property type="project" value="TreeGrafter"/>
</dbReference>
<evidence type="ECO:0000256" key="2">
    <source>
        <dbReference type="ARBA" id="ARBA00022630"/>
    </source>
</evidence>
<evidence type="ECO:0000313" key="7">
    <source>
        <dbReference type="EMBL" id="ONK57512.1"/>
    </source>
</evidence>
<gene>
    <name evidence="7" type="ORF">A4U43_C09F1260</name>
</gene>
<name>A0A5P1E4C2_ASPOF</name>
<evidence type="ECO:0000256" key="4">
    <source>
        <dbReference type="ARBA" id="ARBA00023002"/>
    </source>
</evidence>
<keyword evidence="8" id="KW-1185">Reference proteome</keyword>
<dbReference type="AlphaFoldDB" id="A0A5P1E4C2"/>
<dbReference type="FunFam" id="3.50.50.100:FF:000006">
    <property type="entry name" value="apoptosis-inducing factor 2"/>
    <property type="match status" value="1"/>
</dbReference>
<evidence type="ECO:0000259" key="6">
    <source>
        <dbReference type="Pfam" id="PF07992"/>
    </source>
</evidence>
<proteinExistence type="inferred from homology"/>
<comment type="function">
    <text evidence="5">Putative FAD-dependent oxidoreductase.</text>
</comment>
<dbReference type="InterPro" id="IPR023753">
    <property type="entry name" value="FAD/NAD-binding_dom"/>
</dbReference>
<dbReference type="PANTHER" id="PTHR43735">
    <property type="entry name" value="APOPTOSIS-INDUCING FACTOR 1"/>
    <property type="match status" value="1"/>
</dbReference>
<dbReference type="SUPFAM" id="SSF51905">
    <property type="entry name" value="FAD/NAD(P)-binding domain"/>
    <property type="match status" value="1"/>
</dbReference>
<dbReference type="Pfam" id="PF07992">
    <property type="entry name" value="Pyr_redox_2"/>
    <property type="match status" value="1"/>
</dbReference>
<feature type="domain" description="FAD/NAD(P)-binding" evidence="6">
    <location>
        <begin position="14"/>
        <end position="289"/>
    </location>
</feature>
<evidence type="ECO:0000256" key="5">
    <source>
        <dbReference type="ARBA" id="ARBA00057036"/>
    </source>
</evidence>
<dbReference type="Gramene" id="ONK57512">
    <property type="protein sequence ID" value="ONK57512"/>
    <property type="gene ID" value="A4U43_C09F1260"/>
</dbReference>
<reference evidence="8" key="1">
    <citation type="journal article" date="2017" name="Nat. Commun.">
        <title>The asparagus genome sheds light on the origin and evolution of a young Y chromosome.</title>
        <authorList>
            <person name="Harkess A."/>
            <person name="Zhou J."/>
            <person name="Xu C."/>
            <person name="Bowers J.E."/>
            <person name="Van der Hulst R."/>
            <person name="Ayyampalayam S."/>
            <person name="Mercati F."/>
            <person name="Riccardi P."/>
            <person name="McKain M.R."/>
            <person name="Kakrana A."/>
            <person name="Tang H."/>
            <person name="Ray J."/>
            <person name="Groenendijk J."/>
            <person name="Arikit S."/>
            <person name="Mathioni S.M."/>
            <person name="Nakano M."/>
            <person name="Shan H."/>
            <person name="Telgmann-Rauber A."/>
            <person name="Kanno A."/>
            <person name="Yue Z."/>
            <person name="Chen H."/>
            <person name="Li W."/>
            <person name="Chen Y."/>
            <person name="Xu X."/>
            <person name="Zhang Y."/>
            <person name="Luo S."/>
            <person name="Chen H."/>
            <person name="Gao J."/>
            <person name="Mao Z."/>
            <person name="Pires J.C."/>
            <person name="Luo M."/>
            <person name="Kudrna D."/>
            <person name="Wing R.A."/>
            <person name="Meyers B.C."/>
            <person name="Yi K."/>
            <person name="Kong H."/>
            <person name="Lavrijsen P."/>
            <person name="Sunseri F."/>
            <person name="Falavigna A."/>
            <person name="Ye Y."/>
            <person name="Leebens-Mack J.H."/>
            <person name="Chen G."/>
        </authorList>
    </citation>
    <scope>NUCLEOTIDE SEQUENCE [LARGE SCALE GENOMIC DNA]</scope>
    <source>
        <strain evidence="8">cv. DH0086</strain>
    </source>
</reference>
<keyword evidence="2" id="KW-0285">Flavoprotein</keyword>
<dbReference type="EMBL" id="CM007389">
    <property type="protein sequence ID" value="ONK57512.1"/>
    <property type="molecule type" value="Genomic_DNA"/>
</dbReference>
<accession>A0A5P1E4C2</accession>
<evidence type="ECO:0000313" key="8">
    <source>
        <dbReference type="Proteomes" id="UP000243459"/>
    </source>
</evidence>
<dbReference type="Proteomes" id="UP000243459">
    <property type="component" value="Chromosome 9"/>
</dbReference>
<comment type="similarity">
    <text evidence="1">Belongs to the FAD-dependent oxidoreductase family.</text>
</comment>
<dbReference type="PRINTS" id="PR00368">
    <property type="entry name" value="FADPNR"/>
</dbReference>
<keyword evidence="3" id="KW-0274">FAD</keyword>
<dbReference type="Gene3D" id="3.50.50.100">
    <property type="match status" value="1"/>
</dbReference>
<evidence type="ECO:0000256" key="3">
    <source>
        <dbReference type="ARBA" id="ARBA00022827"/>
    </source>
</evidence>
<dbReference type="OrthoDB" id="202203at2759"/>